<comment type="subcellular location">
    <subcellularLocation>
        <location evidence="1">Cell membrane</location>
        <topology evidence="1">Multi-pass membrane protein</topology>
    </subcellularLocation>
</comment>
<name>A0A2T7BFR4_9BACT</name>
<dbReference type="AlphaFoldDB" id="A0A2T7BFR4"/>
<keyword evidence="3 6" id="KW-0812">Transmembrane</keyword>
<dbReference type="Pfam" id="PF00884">
    <property type="entry name" value="Sulfatase"/>
    <property type="match status" value="1"/>
</dbReference>
<evidence type="ECO:0000256" key="5">
    <source>
        <dbReference type="ARBA" id="ARBA00023136"/>
    </source>
</evidence>
<feature type="transmembrane region" description="Helical" evidence="6">
    <location>
        <begin position="184"/>
        <end position="206"/>
    </location>
</feature>
<feature type="domain" description="Sulfatase N-terminal" evidence="7">
    <location>
        <begin position="285"/>
        <end position="575"/>
    </location>
</feature>
<dbReference type="CDD" id="cd16015">
    <property type="entry name" value="LTA_synthase"/>
    <property type="match status" value="1"/>
</dbReference>
<dbReference type="PANTHER" id="PTHR47371">
    <property type="entry name" value="LIPOTEICHOIC ACID SYNTHASE"/>
    <property type="match status" value="1"/>
</dbReference>
<dbReference type="Proteomes" id="UP000244450">
    <property type="component" value="Unassembled WGS sequence"/>
</dbReference>
<dbReference type="PANTHER" id="PTHR47371:SF3">
    <property type="entry name" value="PHOSPHOGLYCEROL TRANSFERASE I"/>
    <property type="match status" value="1"/>
</dbReference>
<sequence>MKKLWGAIPRYVRYVFAQSAYLYLLLIFFRAIFYFFCFNTTDPNRSDVARAWYLGLKFDLRLVLIVMAPLLLLALIAREKFFVKPLIRRIHFIYLFIIYLGLLLLYLLDLGEYAYLGVRLEPSILRFAANGEKADNTRMLWQSYHVVRWALGVLAFFVLTWWGFRRVFYRQAHTTAISLSKGRYASWIVTSVLVFAAGIYGNFAYFPLRWSQAMFTRDNAITSLALNPVLYFISNLSVNDDTFDAKKTRSFYPTMASYLNVDEPNDELLNFVRTAAGDTSKPKLNVILVMMESTGAAPTSVFNNPLNGTPNMKRIADAGITFENFYVPAISTAKTVYGVTTGLPDITHVKTASRHPRMVDQRVVMDQFKGYEKYYLLGGNTNWANIRAVFTNNVDSIKIFEEGYYKAPKADVWGVSDYDLVTEANDLFKAANDRRQPFIAFLQLADNHPPYTTTSGAGDFKKLESKDVDPAKFKASGFVSMGQFNAVRYEDYNIGHLMDLAQKSGYLDNTIFIFFGDHNCVLNPYSFMPLPEFEMATGGLHVTAMMYSPKHIKPQRISSPVSLLDMYPTAAGMVGMPYKNYTLGTDIFDSAHVHPYKFISYVRNQAVYYAVIGPQYLFETQANSPRTALYDLKGNPQVDIKAQMPDTARYLENLTHGFYESTRYLMLNNKKG</sequence>
<gene>
    <name evidence="8" type="ORF">DCC81_12455</name>
</gene>
<organism evidence="8 9">
    <name type="scientific">Chitinophaga parva</name>
    <dbReference type="NCBI Taxonomy" id="2169414"/>
    <lineage>
        <taxon>Bacteria</taxon>
        <taxon>Pseudomonadati</taxon>
        <taxon>Bacteroidota</taxon>
        <taxon>Chitinophagia</taxon>
        <taxon>Chitinophagales</taxon>
        <taxon>Chitinophagaceae</taxon>
        <taxon>Chitinophaga</taxon>
    </lineage>
</organism>
<feature type="transmembrane region" description="Helical" evidence="6">
    <location>
        <begin position="90"/>
        <end position="108"/>
    </location>
</feature>
<comment type="caution">
    <text evidence="8">The sequence shown here is derived from an EMBL/GenBank/DDBJ whole genome shotgun (WGS) entry which is preliminary data.</text>
</comment>
<keyword evidence="9" id="KW-1185">Reference proteome</keyword>
<evidence type="ECO:0000256" key="2">
    <source>
        <dbReference type="ARBA" id="ARBA00022475"/>
    </source>
</evidence>
<keyword evidence="5 6" id="KW-0472">Membrane</keyword>
<evidence type="ECO:0000256" key="1">
    <source>
        <dbReference type="ARBA" id="ARBA00004651"/>
    </source>
</evidence>
<proteinExistence type="predicted"/>
<evidence type="ECO:0000256" key="6">
    <source>
        <dbReference type="SAM" id="Phobius"/>
    </source>
</evidence>
<keyword evidence="4 6" id="KW-1133">Transmembrane helix</keyword>
<keyword evidence="2" id="KW-1003">Cell membrane</keyword>
<dbReference type="Gene3D" id="3.40.720.10">
    <property type="entry name" value="Alkaline Phosphatase, subunit A"/>
    <property type="match status" value="1"/>
</dbReference>
<dbReference type="SUPFAM" id="SSF53649">
    <property type="entry name" value="Alkaline phosphatase-like"/>
    <property type="match status" value="1"/>
</dbReference>
<feature type="transmembrane region" description="Helical" evidence="6">
    <location>
        <begin position="146"/>
        <end position="164"/>
    </location>
</feature>
<dbReference type="OrthoDB" id="9777768at2"/>
<reference evidence="8 9" key="1">
    <citation type="submission" date="2018-04" db="EMBL/GenBank/DDBJ databases">
        <title>Chitinophaga fuyangensis sp. nov., isolated from soil in a chemical factory.</title>
        <authorList>
            <person name="Chen K."/>
        </authorList>
    </citation>
    <scope>NUCLEOTIDE SEQUENCE [LARGE SCALE GENOMIC DNA]</scope>
    <source>
        <strain evidence="8 9">LY-1</strain>
    </source>
</reference>
<protein>
    <recommendedName>
        <fullName evidence="7">Sulfatase N-terminal domain-containing protein</fullName>
    </recommendedName>
</protein>
<dbReference type="EMBL" id="QCYK01000002">
    <property type="protein sequence ID" value="PUZ25114.1"/>
    <property type="molecule type" value="Genomic_DNA"/>
</dbReference>
<evidence type="ECO:0000259" key="7">
    <source>
        <dbReference type="Pfam" id="PF00884"/>
    </source>
</evidence>
<dbReference type="InterPro" id="IPR017850">
    <property type="entry name" value="Alkaline_phosphatase_core_sf"/>
</dbReference>
<dbReference type="InterPro" id="IPR000917">
    <property type="entry name" value="Sulfatase_N"/>
</dbReference>
<dbReference type="RefSeq" id="WP_108686951.1">
    <property type="nucleotide sequence ID" value="NZ_QCYK01000002.1"/>
</dbReference>
<feature type="transmembrane region" description="Helical" evidence="6">
    <location>
        <begin position="61"/>
        <end position="78"/>
    </location>
</feature>
<evidence type="ECO:0000313" key="8">
    <source>
        <dbReference type="EMBL" id="PUZ25114.1"/>
    </source>
</evidence>
<dbReference type="InterPro" id="IPR050448">
    <property type="entry name" value="OpgB/LTA_synthase_biosynth"/>
</dbReference>
<dbReference type="GO" id="GO:0005886">
    <property type="term" value="C:plasma membrane"/>
    <property type="evidence" value="ECO:0007669"/>
    <property type="project" value="UniProtKB-SubCell"/>
</dbReference>
<feature type="transmembrane region" description="Helical" evidence="6">
    <location>
        <begin position="21"/>
        <end position="41"/>
    </location>
</feature>
<accession>A0A2T7BFR4</accession>
<evidence type="ECO:0000256" key="4">
    <source>
        <dbReference type="ARBA" id="ARBA00022989"/>
    </source>
</evidence>
<evidence type="ECO:0000313" key="9">
    <source>
        <dbReference type="Proteomes" id="UP000244450"/>
    </source>
</evidence>
<evidence type="ECO:0000256" key="3">
    <source>
        <dbReference type="ARBA" id="ARBA00022692"/>
    </source>
</evidence>